<reference evidence="2 3" key="1">
    <citation type="journal article" date="2018" name="BMC Genomics">
        <title>Comparative genome analyses reveal sequence features reflecting distinct modes of host-adaptation between dicot and monocot powdery mildew.</title>
        <authorList>
            <person name="Wu Y."/>
            <person name="Ma X."/>
            <person name="Pan Z."/>
            <person name="Kale S.D."/>
            <person name="Song Y."/>
            <person name="King H."/>
            <person name="Zhang Q."/>
            <person name="Presley C."/>
            <person name="Deng X."/>
            <person name="Wei C.I."/>
            <person name="Xiao S."/>
        </authorList>
    </citation>
    <scope>NUCLEOTIDE SEQUENCE [LARGE SCALE GENOMIC DNA]</scope>
    <source>
        <strain evidence="2">UMSG3</strain>
    </source>
</reference>
<dbReference type="EMBL" id="MCBQ01001451">
    <property type="protein sequence ID" value="RKF83331.1"/>
    <property type="molecule type" value="Genomic_DNA"/>
</dbReference>
<dbReference type="Proteomes" id="UP000283383">
    <property type="component" value="Unassembled WGS sequence"/>
</dbReference>
<feature type="region of interest" description="Disordered" evidence="1">
    <location>
        <begin position="1"/>
        <end position="21"/>
    </location>
</feature>
<name>A0A420J989_9PEZI</name>
<evidence type="ECO:0000313" key="2">
    <source>
        <dbReference type="EMBL" id="RKF83331.1"/>
    </source>
</evidence>
<proteinExistence type="predicted"/>
<organism evidence="2 3">
    <name type="scientific">Golovinomyces cichoracearum</name>
    <dbReference type="NCBI Taxonomy" id="62708"/>
    <lineage>
        <taxon>Eukaryota</taxon>
        <taxon>Fungi</taxon>
        <taxon>Dikarya</taxon>
        <taxon>Ascomycota</taxon>
        <taxon>Pezizomycotina</taxon>
        <taxon>Leotiomycetes</taxon>
        <taxon>Erysiphales</taxon>
        <taxon>Erysiphaceae</taxon>
        <taxon>Golovinomyces</taxon>
    </lineage>
</organism>
<gene>
    <name evidence="2" type="ORF">GcM3_014022</name>
</gene>
<sequence>MSYKVPSSPDSSQTSSPGTSASEDFHLAIEYLPEYSAIMSDIDIMEYQSPSKSLANFTTEDINNVLRVLAALKNAPPEAQGFVQNSVDGKR</sequence>
<accession>A0A420J989</accession>
<evidence type="ECO:0000313" key="3">
    <source>
        <dbReference type="Proteomes" id="UP000283383"/>
    </source>
</evidence>
<protein>
    <submittedName>
        <fullName evidence="2">Uncharacterized protein</fullName>
    </submittedName>
</protein>
<evidence type="ECO:0000256" key="1">
    <source>
        <dbReference type="SAM" id="MobiDB-lite"/>
    </source>
</evidence>
<dbReference type="AlphaFoldDB" id="A0A420J989"/>
<comment type="caution">
    <text evidence="2">The sequence shown here is derived from an EMBL/GenBank/DDBJ whole genome shotgun (WGS) entry which is preliminary data.</text>
</comment>
<keyword evidence="3" id="KW-1185">Reference proteome</keyword>